<dbReference type="Proteomes" id="UP001347796">
    <property type="component" value="Unassembled WGS sequence"/>
</dbReference>
<gene>
    <name evidence="4" type="ORF">SNE40_015686</name>
</gene>
<evidence type="ECO:0000259" key="3">
    <source>
        <dbReference type="PROSITE" id="PS50158"/>
    </source>
</evidence>
<dbReference type="AlphaFoldDB" id="A0AAN8JII3"/>
<reference evidence="4 5" key="1">
    <citation type="submission" date="2024-01" db="EMBL/GenBank/DDBJ databases">
        <title>The genome of the rayed Mediterranean limpet Patella caerulea (Linnaeus, 1758).</title>
        <authorList>
            <person name="Anh-Thu Weber A."/>
            <person name="Halstead-Nussloch G."/>
        </authorList>
    </citation>
    <scope>NUCLEOTIDE SEQUENCE [LARGE SCALE GENOMIC DNA]</scope>
    <source>
        <strain evidence="4">AATW-2023a</strain>
        <tissue evidence="4">Whole specimen</tissue>
    </source>
</reference>
<evidence type="ECO:0000313" key="5">
    <source>
        <dbReference type="Proteomes" id="UP001347796"/>
    </source>
</evidence>
<evidence type="ECO:0000256" key="2">
    <source>
        <dbReference type="SAM" id="MobiDB-lite"/>
    </source>
</evidence>
<dbReference type="GO" id="GO:0003676">
    <property type="term" value="F:nucleic acid binding"/>
    <property type="evidence" value="ECO:0007669"/>
    <property type="project" value="InterPro"/>
</dbReference>
<organism evidence="4 5">
    <name type="scientific">Patella caerulea</name>
    <name type="common">Rayed Mediterranean limpet</name>
    <dbReference type="NCBI Taxonomy" id="87958"/>
    <lineage>
        <taxon>Eukaryota</taxon>
        <taxon>Metazoa</taxon>
        <taxon>Spiralia</taxon>
        <taxon>Lophotrochozoa</taxon>
        <taxon>Mollusca</taxon>
        <taxon>Gastropoda</taxon>
        <taxon>Patellogastropoda</taxon>
        <taxon>Patelloidea</taxon>
        <taxon>Patellidae</taxon>
        <taxon>Patella</taxon>
    </lineage>
</organism>
<dbReference type="EMBL" id="JAZGQO010000010">
    <property type="protein sequence ID" value="KAK6177625.1"/>
    <property type="molecule type" value="Genomic_DNA"/>
</dbReference>
<evidence type="ECO:0000256" key="1">
    <source>
        <dbReference type="PROSITE-ProRule" id="PRU00047"/>
    </source>
</evidence>
<keyword evidence="1" id="KW-0862">Zinc</keyword>
<comment type="caution">
    <text evidence="4">The sequence shown here is derived from an EMBL/GenBank/DDBJ whole genome shotgun (WGS) entry which is preliminary data.</text>
</comment>
<dbReference type="PROSITE" id="PS50158">
    <property type="entry name" value="ZF_CCHC"/>
    <property type="match status" value="1"/>
</dbReference>
<feature type="region of interest" description="Disordered" evidence="2">
    <location>
        <begin position="113"/>
        <end position="172"/>
    </location>
</feature>
<keyword evidence="1" id="KW-0479">Metal-binding</keyword>
<protein>
    <recommendedName>
        <fullName evidence="3">CCHC-type domain-containing protein</fullName>
    </recommendedName>
</protein>
<proteinExistence type="predicted"/>
<feature type="domain" description="CCHC-type" evidence="3">
    <location>
        <begin position="99"/>
        <end position="113"/>
    </location>
</feature>
<feature type="compositionally biased region" description="Basic and acidic residues" evidence="2">
    <location>
        <begin position="113"/>
        <end position="123"/>
    </location>
</feature>
<dbReference type="Pfam" id="PF00098">
    <property type="entry name" value="zf-CCHC"/>
    <property type="match status" value="1"/>
</dbReference>
<keyword evidence="1" id="KW-0863">Zinc-finger</keyword>
<keyword evidence="5" id="KW-1185">Reference proteome</keyword>
<dbReference type="SUPFAM" id="SSF57756">
    <property type="entry name" value="Retrovirus zinc finger-like domains"/>
    <property type="match status" value="1"/>
</dbReference>
<accession>A0AAN8JII3</accession>
<dbReference type="InterPro" id="IPR001878">
    <property type="entry name" value="Znf_CCHC"/>
</dbReference>
<evidence type="ECO:0000313" key="4">
    <source>
        <dbReference type="EMBL" id="KAK6177625.1"/>
    </source>
</evidence>
<dbReference type="InterPro" id="IPR036875">
    <property type="entry name" value="Znf_CCHC_sf"/>
</dbReference>
<sequence>MGTTYNFHKRFSKVVTLTVYDFPVSYSDDYFLDIMNDIGYVRTFKDQQLPGTNVHKRVREVEIEIKNDKEKDIPQVIILKAHYRDDRVRVVTPGQPSPCFRCEKLGHSRKECPLRGPEKKEQTVPKVLPPVQNSKTPVPEAKKYVVKRVTQSPPVPPAQSTVPEVKKQSLEQ</sequence>
<dbReference type="GO" id="GO:0008270">
    <property type="term" value="F:zinc ion binding"/>
    <property type="evidence" value="ECO:0007669"/>
    <property type="project" value="UniProtKB-KW"/>
</dbReference>
<name>A0AAN8JII3_PATCE</name>